<dbReference type="EMBL" id="CP150951">
    <property type="protein sequence ID" value="WZC49665.1"/>
    <property type="molecule type" value="Genomic_DNA"/>
</dbReference>
<dbReference type="Proteomes" id="UP001440612">
    <property type="component" value="Chromosome"/>
</dbReference>
<evidence type="ECO:0000256" key="1">
    <source>
        <dbReference type="SAM" id="SignalP"/>
    </source>
</evidence>
<keyword evidence="1" id="KW-0732">Signal</keyword>
<dbReference type="InterPro" id="IPR014917">
    <property type="entry name" value="DUF1800"/>
</dbReference>
<dbReference type="Pfam" id="PF08811">
    <property type="entry name" value="DUF1800"/>
    <property type="match status" value="1"/>
</dbReference>
<accession>A0ABZ2V6Q3</accession>
<evidence type="ECO:0000313" key="3">
    <source>
        <dbReference type="Proteomes" id="UP001440612"/>
    </source>
</evidence>
<proteinExistence type="predicted"/>
<gene>
    <name evidence="2" type="ORF">AABB29_03160</name>
</gene>
<name>A0ABZ2V6Q3_9RHOB</name>
<evidence type="ECO:0000313" key="2">
    <source>
        <dbReference type="EMBL" id="WZC49665.1"/>
    </source>
</evidence>
<sequence>MKITRSRLLTVTPLILAAVSNGAAAQEAASASSLLIQNAQTVNADTAQGATTIPLQITIPDDGTYVFSAPAISGIQLIVGGQSLFGSSVSSSDETVKALMSMTAGTFDVEVSGEGLTLAALADVTANLLGMPEASIVSIASTGETSVSSSFSARVASSSVADAVTDATASTSVLTEVSTASTNVRTTATSEAAVVNNIITVPSPGDNDRENVGGILRNTIRDAITVAIANDPVSGGGGGTVVVGDGEAQSSMLSPPTGVTLIEAVEIVGGATDEGVVASSGQTMFGAVMDPTTYDAVVVTIEPSGRTETVDVGPTTGQFAFRLFPEDLATGAASVSVMGVDSADATIATAPVTYDYTSGVVADGLTVALSRLTYGPTVDLYSRVRGMGFENYVNEQLSPGSIRDAAFDAMDVDQLVEDLTNSFSGMQRREMAHRIAWAAYSDKQLQEVMGDFWSNHFFASTKNTRIYLQNVIDRQYYRDNAFGDFEDLLLYSARSPLMSQFLDNDQSRVGNINENYGREILELHTVGVDGGYGDEDVIAVSRIFTGWLYERTNPNEDTLAQEFAFTFESDRHDTDDKLIPFLNTTITGRTGAAGVQEGEELIAMLADDPRTHEYVCGKIVQRFVADVPPAEFVEICTTTWADTDGDMREVLRDILLAPAYLEGAADRGTKSKTPYEYSIAVMRALGVDIEPSDGFGIFRRFENISTDGGYDALTFGLPTGLDEVGDAWTNSASMLGVYREATEVAELTNTYDIDLGAMTEEAGLETAEEVAAFLLTIATADDYTLEEYEAMVTVLKGEDGIFEPLTSNESSAFEQAGGLMIVLPSFYIQ</sequence>
<feature type="signal peptide" evidence="1">
    <location>
        <begin position="1"/>
        <end position="25"/>
    </location>
</feature>
<organism evidence="2 3">
    <name type="scientific">Yoonia phaeophyticola</name>
    <dbReference type="NCBI Taxonomy" id="3137369"/>
    <lineage>
        <taxon>Bacteria</taxon>
        <taxon>Pseudomonadati</taxon>
        <taxon>Pseudomonadota</taxon>
        <taxon>Alphaproteobacteria</taxon>
        <taxon>Rhodobacterales</taxon>
        <taxon>Paracoccaceae</taxon>
        <taxon>Yoonia</taxon>
    </lineage>
</organism>
<reference evidence="3" key="1">
    <citation type="submission" date="2024-04" db="EMBL/GenBank/DDBJ databases">
        <title>Phylogenomic analyses of a clade within the roseobacter group suggest taxonomic reassignments of species of the genera Aestuariivita, Citreicella, Loktanella, Nautella, Pelagibaca, Ruegeria, Thalassobius, Thiobacimonas and Tropicibacter, and the proposal o.</title>
        <authorList>
            <person name="Jeon C.O."/>
        </authorList>
    </citation>
    <scope>NUCLEOTIDE SEQUENCE [LARGE SCALE GENOMIC DNA]</scope>
    <source>
        <strain evidence="3">BS5-3</strain>
    </source>
</reference>
<protein>
    <submittedName>
        <fullName evidence="2">DUF1800 domain-containing protein</fullName>
    </submittedName>
</protein>
<keyword evidence="3" id="KW-1185">Reference proteome</keyword>
<feature type="chain" id="PRO_5045585507" evidence="1">
    <location>
        <begin position="26"/>
        <end position="829"/>
    </location>
</feature>
<dbReference type="RefSeq" id="WP_341367775.1">
    <property type="nucleotide sequence ID" value="NZ_CP150951.2"/>
</dbReference>